<organism evidence="1 2">
    <name type="scientific">Stomatobaculum longum</name>
    <dbReference type="NCBI Taxonomy" id="796942"/>
    <lineage>
        <taxon>Bacteria</taxon>
        <taxon>Bacillati</taxon>
        <taxon>Bacillota</taxon>
        <taxon>Clostridia</taxon>
        <taxon>Lachnospirales</taxon>
        <taxon>Lachnospiraceae</taxon>
        <taxon>Stomatobaculum</taxon>
    </lineage>
</organism>
<comment type="caution">
    <text evidence="1">The sequence shown here is derived from an EMBL/GenBank/DDBJ whole genome shotgun (WGS) entry which is preliminary data.</text>
</comment>
<dbReference type="InterPro" id="IPR011664">
    <property type="entry name" value="Abi_system_AbiD/AbiF-like"/>
</dbReference>
<evidence type="ECO:0000313" key="2">
    <source>
        <dbReference type="Proteomes" id="UP000018466"/>
    </source>
</evidence>
<gene>
    <name evidence="1" type="ORF">HMPREF9623_01970</name>
</gene>
<keyword evidence="2" id="KW-1185">Reference proteome</keyword>
<reference evidence="1 2" key="1">
    <citation type="submission" date="2011-10" db="EMBL/GenBank/DDBJ databases">
        <title>The Genome Sequence of Lachnospiraceae bacterium ACC2.</title>
        <authorList>
            <consortium name="The Broad Institute Genome Sequencing Platform"/>
            <person name="Earl A."/>
            <person name="Ward D."/>
            <person name="Feldgarden M."/>
            <person name="Gevers D."/>
            <person name="Sizova M."/>
            <person name="Hazen A."/>
            <person name="Epstein S."/>
            <person name="Young S.K."/>
            <person name="Zeng Q."/>
            <person name="Gargeya S."/>
            <person name="Fitzgerald M."/>
            <person name="Haas B."/>
            <person name="Abouelleil A."/>
            <person name="Alvarado L."/>
            <person name="Arachchi H.M."/>
            <person name="Berlin A."/>
            <person name="Brown A."/>
            <person name="Chapman S.B."/>
            <person name="Chen Z."/>
            <person name="Dunbar C."/>
            <person name="Freedman E."/>
            <person name="Gearin G."/>
            <person name="Goldberg J."/>
            <person name="Griggs A."/>
            <person name="Gujja S."/>
            <person name="Heiman D."/>
            <person name="Howarth C."/>
            <person name="Larson L."/>
            <person name="Lui A."/>
            <person name="MacDonald P.J.P."/>
            <person name="Montmayeur A."/>
            <person name="Murphy C."/>
            <person name="Neiman D."/>
            <person name="Pearson M."/>
            <person name="Priest M."/>
            <person name="Roberts A."/>
            <person name="Saif S."/>
            <person name="Shea T."/>
            <person name="Shenoy N."/>
            <person name="Sisk P."/>
            <person name="Stolte C."/>
            <person name="Sykes S."/>
            <person name="Wortman J."/>
            <person name="Nusbaum C."/>
            <person name="Birren B."/>
        </authorList>
    </citation>
    <scope>NUCLEOTIDE SEQUENCE [LARGE SCALE GENOMIC DNA]</scope>
    <source>
        <strain evidence="1 2">ACC2</strain>
    </source>
</reference>
<name>A0AA36Y3A7_9FIRM</name>
<proteinExistence type="predicted"/>
<evidence type="ECO:0000313" key="1">
    <source>
        <dbReference type="EMBL" id="EHO15649.1"/>
    </source>
</evidence>
<accession>A0AA36Y3A7</accession>
<evidence type="ECO:0008006" key="3">
    <source>
        <dbReference type="Google" id="ProtNLM"/>
    </source>
</evidence>
<protein>
    <recommendedName>
        <fullName evidence="3">Abi-like protein</fullName>
    </recommendedName>
</protein>
<dbReference type="AlphaFoldDB" id="A0AA36Y3A7"/>
<dbReference type="Pfam" id="PF07751">
    <property type="entry name" value="Abi_2"/>
    <property type="match status" value="1"/>
</dbReference>
<dbReference type="EMBL" id="AGEL01000015">
    <property type="protein sequence ID" value="EHO15649.1"/>
    <property type="molecule type" value="Genomic_DNA"/>
</dbReference>
<dbReference type="Proteomes" id="UP000018466">
    <property type="component" value="Unassembled WGS sequence"/>
</dbReference>
<sequence>MSGTRLNLLVQPFILLVNWGTDMNLKKPLTFSEQVEKLNEHGIIIKDAEKKAVEEYLSHVNYYKLTGYALQFRKEAESSNLATSHTFSEIKKLYDFDADMRQMLRGYLEIVETYCKTQIANSFALEKCMTPPYDQHYNEANYYNEKGFQHIMQNFGKEQSYYADSLIVKHHSEKYEGKMPLWVMMELMSFSSVSKLYKAMFESSQKRISKNFGVGFRTLGNQLHCLAVLRNKCSHAGRLMNVRYNPPAHLSRKFLNDHPSVSSSSLFAYLLVLKWRLPTSEQKSNFQGDLFAILEKYKDIVDLSLIGFPKNYKNIL</sequence>